<protein>
    <recommendedName>
        <fullName evidence="3">Integrase catalytic domain-containing protein</fullName>
    </recommendedName>
</protein>
<accession>A0A9N7Y9Q5</accession>
<name>A0A9N7Y9Q5_PLEPL</name>
<comment type="caution">
    <text evidence="1">The sequence shown here is derived from an EMBL/GenBank/DDBJ whole genome shotgun (WGS) entry which is preliminary data.</text>
</comment>
<dbReference type="GO" id="GO:0003676">
    <property type="term" value="F:nucleic acid binding"/>
    <property type="evidence" value="ECO:0007669"/>
    <property type="project" value="InterPro"/>
</dbReference>
<dbReference type="EMBL" id="CADEAL010000289">
    <property type="protein sequence ID" value="CAB1417871.1"/>
    <property type="molecule type" value="Genomic_DNA"/>
</dbReference>
<dbReference type="Gene3D" id="3.30.420.10">
    <property type="entry name" value="Ribonuclease H-like superfamily/Ribonuclease H"/>
    <property type="match status" value="1"/>
</dbReference>
<evidence type="ECO:0000313" key="1">
    <source>
        <dbReference type="EMBL" id="CAB1417871.1"/>
    </source>
</evidence>
<organism evidence="1 2">
    <name type="scientific">Pleuronectes platessa</name>
    <name type="common">European plaice</name>
    <dbReference type="NCBI Taxonomy" id="8262"/>
    <lineage>
        <taxon>Eukaryota</taxon>
        <taxon>Metazoa</taxon>
        <taxon>Chordata</taxon>
        <taxon>Craniata</taxon>
        <taxon>Vertebrata</taxon>
        <taxon>Euteleostomi</taxon>
        <taxon>Actinopterygii</taxon>
        <taxon>Neopterygii</taxon>
        <taxon>Teleostei</taxon>
        <taxon>Neoteleostei</taxon>
        <taxon>Acanthomorphata</taxon>
        <taxon>Carangaria</taxon>
        <taxon>Pleuronectiformes</taxon>
        <taxon>Pleuronectoidei</taxon>
        <taxon>Pleuronectidae</taxon>
        <taxon>Pleuronectes</taxon>
    </lineage>
</organism>
<evidence type="ECO:0008006" key="3">
    <source>
        <dbReference type="Google" id="ProtNLM"/>
    </source>
</evidence>
<dbReference type="InterPro" id="IPR012337">
    <property type="entry name" value="RNaseH-like_sf"/>
</dbReference>
<evidence type="ECO:0000313" key="2">
    <source>
        <dbReference type="Proteomes" id="UP001153269"/>
    </source>
</evidence>
<dbReference type="InterPro" id="IPR036397">
    <property type="entry name" value="RNaseH_sf"/>
</dbReference>
<dbReference type="Proteomes" id="UP001153269">
    <property type="component" value="Unassembled WGS sequence"/>
</dbReference>
<gene>
    <name evidence="1" type="ORF">PLEPLA_LOCUS5691</name>
</gene>
<sequence length="251" mass="27320">MDLKSRERLSVERAPKHGYNAAGDRVCEVSGSTASLAVSRPGTARIQPPTEQPSARCHCRRRRPASRALIAMRLTPPSLHATARLLGQISAASRVGCHMQYCCNTVHKQPFQKISASSILVVFPFDALYRIVSDIEEQQQIAGVVFFQSFWDEHIVYGTQFTSSEFKDFMQQNKIVHSTIAPGHPATNGLAESAVGPGAVGHGAWTSSLADYAVEFSFPAAESGWDSLALQSIFSHGLGDDIKDEFAAKND</sequence>
<dbReference type="SUPFAM" id="SSF53098">
    <property type="entry name" value="Ribonuclease H-like"/>
    <property type="match status" value="1"/>
</dbReference>
<dbReference type="AlphaFoldDB" id="A0A9N7Y9Q5"/>
<reference evidence="1" key="1">
    <citation type="submission" date="2020-03" db="EMBL/GenBank/DDBJ databases">
        <authorList>
            <person name="Weist P."/>
        </authorList>
    </citation>
    <scope>NUCLEOTIDE SEQUENCE</scope>
</reference>
<keyword evidence="2" id="KW-1185">Reference proteome</keyword>
<proteinExistence type="predicted"/>